<organism evidence="1 2">
    <name type="scientific">Photobacterium jeanii</name>
    <dbReference type="NCBI Taxonomy" id="858640"/>
    <lineage>
        <taxon>Bacteria</taxon>
        <taxon>Pseudomonadati</taxon>
        <taxon>Pseudomonadota</taxon>
        <taxon>Gammaproteobacteria</taxon>
        <taxon>Vibrionales</taxon>
        <taxon>Vibrionaceae</taxon>
        <taxon>Photobacterium</taxon>
    </lineage>
</organism>
<dbReference type="STRING" id="858640.A3K86_15870"/>
<gene>
    <name evidence="1" type="ORF">A3K86_15870</name>
</gene>
<dbReference type="Proteomes" id="UP000078503">
    <property type="component" value="Unassembled WGS sequence"/>
</dbReference>
<reference evidence="1 2" key="1">
    <citation type="submission" date="2016-03" db="EMBL/GenBank/DDBJ databases">
        <title>Photobacterium proteolyticum sp. nov. a protease producing bacterium isolated from ocean sediments of Laizhou Bay.</title>
        <authorList>
            <person name="Li Y."/>
        </authorList>
    </citation>
    <scope>NUCLEOTIDE SEQUENCE [LARGE SCALE GENOMIC DNA]</scope>
    <source>
        <strain evidence="1 2">R-40508</strain>
    </source>
</reference>
<accession>A0A178K722</accession>
<evidence type="ECO:0000313" key="1">
    <source>
        <dbReference type="EMBL" id="OAN13138.1"/>
    </source>
</evidence>
<comment type="caution">
    <text evidence="1">The sequence shown here is derived from an EMBL/GenBank/DDBJ whole genome shotgun (WGS) entry which is preliminary data.</text>
</comment>
<dbReference type="EMBL" id="LVHF01000029">
    <property type="protein sequence ID" value="OAN13138.1"/>
    <property type="molecule type" value="Genomic_DNA"/>
</dbReference>
<protein>
    <submittedName>
        <fullName evidence="1">Uncharacterized protein</fullName>
    </submittedName>
</protein>
<proteinExistence type="predicted"/>
<name>A0A178K722_9GAMM</name>
<dbReference type="AlphaFoldDB" id="A0A178K722"/>
<sequence>MNANDLATNDLADYVRAIQAFEKCNDSECIAERRVIDNSYLDDDIWIESVETQFRFKNGVVIERLVESDHPVKAKQAESQTLVDDAASNMVCAECWISYEVLTQPKERHITPRTKQFINSCQQAFWLKITAAQSS</sequence>
<keyword evidence="2" id="KW-1185">Reference proteome</keyword>
<evidence type="ECO:0000313" key="2">
    <source>
        <dbReference type="Proteomes" id="UP000078503"/>
    </source>
</evidence>